<gene>
    <name evidence="1" type="ORF">ENJ42_05405</name>
</gene>
<accession>A0A7C5LTE3</accession>
<protein>
    <submittedName>
        <fullName evidence="1">Uncharacterized protein</fullName>
    </submittedName>
</protein>
<dbReference type="Proteomes" id="UP000885830">
    <property type="component" value="Unassembled WGS sequence"/>
</dbReference>
<reference evidence="1" key="1">
    <citation type="journal article" date="2020" name="mSystems">
        <title>Genome- and Community-Level Interaction Insights into Carbon Utilization and Element Cycling Functions of Hydrothermarchaeota in Hydrothermal Sediment.</title>
        <authorList>
            <person name="Zhou Z."/>
            <person name="Liu Y."/>
            <person name="Xu W."/>
            <person name="Pan J."/>
            <person name="Luo Z.H."/>
            <person name="Li M."/>
        </authorList>
    </citation>
    <scope>NUCLEOTIDE SEQUENCE [LARGE SCALE GENOMIC DNA]</scope>
    <source>
        <strain evidence="1">HyVt-485</strain>
    </source>
</reference>
<comment type="caution">
    <text evidence="1">The sequence shown here is derived from an EMBL/GenBank/DDBJ whole genome shotgun (WGS) entry which is preliminary data.</text>
</comment>
<proteinExistence type="predicted"/>
<dbReference type="AlphaFoldDB" id="A0A7C5LTE3"/>
<sequence>MGPYSGSKSYSGGEIMGLKVFFSVLAVSVAISGCAKSPPPAPNHLIMLTETADGQADASFMEVDTLEECESRASAAKKVFPMAKIKYIRHYCTHTNIKFEPFLHNPEPEGPSYVFGLNFVKDGKVLSKVSNFKSMTDCENKGKQVCVISYQNIVPGE</sequence>
<organism evidence="1">
    <name type="scientific">Hellea balneolensis</name>
    <dbReference type="NCBI Taxonomy" id="287478"/>
    <lineage>
        <taxon>Bacteria</taxon>
        <taxon>Pseudomonadati</taxon>
        <taxon>Pseudomonadota</taxon>
        <taxon>Alphaproteobacteria</taxon>
        <taxon>Maricaulales</taxon>
        <taxon>Robiginitomaculaceae</taxon>
        <taxon>Hellea</taxon>
    </lineage>
</organism>
<evidence type="ECO:0000313" key="1">
    <source>
        <dbReference type="EMBL" id="HHL43034.1"/>
    </source>
</evidence>
<name>A0A7C5LTE3_9PROT</name>
<dbReference type="EMBL" id="DRMJ01000273">
    <property type="protein sequence ID" value="HHL43034.1"/>
    <property type="molecule type" value="Genomic_DNA"/>
</dbReference>